<protein>
    <submittedName>
        <fullName evidence="1">Uncharacterized protein</fullName>
    </submittedName>
</protein>
<accession>A0A8X6NEL9</accession>
<sequence>MLLTVDTVHAAQSIVLAACSSGFFALLYPNFKATYLGDVIGGKQYFVGFFSQWSLLFLRNSGCACVFNVGCSYKREEPQKSCWKTDNMYVLNKIQHGI</sequence>
<dbReference type="Proteomes" id="UP000887013">
    <property type="component" value="Unassembled WGS sequence"/>
</dbReference>
<name>A0A8X6NEL9_NEPPI</name>
<dbReference type="AlphaFoldDB" id="A0A8X6NEL9"/>
<comment type="caution">
    <text evidence="1">The sequence shown here is derived from an EMBL/GenBank/DDBJ whole genome shotgun (WGS) entry which is preliminary data.</text>
</comment>
<organism evidence="1 2">
    <name type="scientific">Nephila pilipes</name>
    <name type="common">Giant wood spider</name>
    <name type="synonym">Nephila maculata</name>
    <dbReference type="NCBI Taxonomy" id="299642"/>
    <lineage>
        <taxon>Eukaryota</taxon>
        <taxon>Metazoa</taxon>
        <taxon>Ecdysozoa</taxon>
        <taxon>Arthropoda</taxon>
        <taxon>Chelicerata</taxon>
        <taxon>Arachnida</taxon>
        <taxon>Araneae</taxon>
        <taxon>Araneomorphae</taxon>
        <taxon>Entelegynae</taxon>
        <taxon>Araneoidea</taxon>
        <taxon>Nephilidae</taxon>
        <taxon>Nephila</taxon>
    </lineage>
</organism>
<evidence type="ECO:0000313" key="1">
    <source>
        <dbReference type="EMBL" id="GFT09481.1"/>
    </source>
</evidence>
<proteinExistence type="predicted"/>
<dbReference type="EMBL" id="BMAW01008639">
    <property type="protein sequence ID" value="GFT09481.1"/>
    <property type="molecule type" value="Genomic_DNA"/>
</dbReference>
<reference evidence="1" key="1">
    <citation type="submission" date="2020-08" db="EMBL/GenBank/DDBJ databases">
        <title>Multicomponent nature underlies the extraordinary mechanical properties of spider dragline silk.</title>
        <authorList>
            <person name="Kono N."/>
            <person name="Nakamura H."/>
            <person name="Mori M."/>
            <person name="Yoshida Y."/>
            <person name="Ohtoshi R."/>
            <person name="Malay A.D."/>
            <person name="Moran D.A.P."/>
            <person name="Tomita M."/>
            <person name="Numata K."/>
            <person name="Arakawa K."/>
        </authorList>
    </citation>
    <scope>NUCLEOTIDE SEQUENCE</scope>
</reference>
<evidence type="ECO:0000313" key="2">
    <source>
        <dbReference type="Proteomes" id="UP000887013"/>
    </source>
</evidence>
<dbReference type="OrthoDB" id="10533983at2759"/>
<gene>
    <name evidence="1" type="ORF">NPIL_220291</name>
</gene>
<keyword evidence="2" id="KW-1185">Reference proteome</keyword>